<dbReference type="Proteomes" id="UP000006036">
    <property type="component" value="Chromosome 1"/>
</dbReference>
<dbReference type="AlphaFoldDB" id="A0AAI8MKW8"/>
<evidence type="ECO:0008006" key="5">
    <source>
        <dbReference type="Google" id="ProtNLM"/>
    </source>
</evidence>
<proteinExistence type="predicted"/>
<reference evidence="1" key="3">
    <citation type="submission" date="2012-07" db="EMBL/GenBank/DDBJ databases">
        <authorList>
            <person name="Akiyama T."/>
            <person name="Takeshita N."/>
            <person name="Ohmagari N."/>
            <person name="Kirikae T."/>
        </authorList>
    </citation>
    <scope>NUCLEOTIDE SEQUENCE</scope>
    <source>
        <strain evidence="1">ATCC BAA-847</strain>
    </source>
</reference>
<reference evidence="1 4" key="2">
    <citation type="journal article" date="2012" name="J. Bacteriol.">
        <title>Complete Genome Sequence of Helicobacter cinaedi Type Strain ATCC BAA-847.</title>
        <authorList>
            <person name="Miyoshi-Akiyama T."/>
            <person name="Takeshita N."/>
            <person name="Ohmagari N."/>
            <person name="Kirikae T."/>
        </authorList>
    </citation>
    <scope>NUCLEOTIDE SEQUENCE [LARGE SCALE GENOMIC DNA]</scope>
    <source>
        <strain evidence="1 4">ATCC BAA-847</strain>
    </source>
</reference>
<dbReference type="PANTHER" id="PTHR35602:SF3">
    <property type="entry name" value="ESTERASE YQIA"/>
    <property type="match status" value="1"/>
</dbReference>
<accession>A0AAI8MKW8</accession>
<gene>
    <name evidence="1" type="ORF">HCBAA847_0274</name>
    <name evidence="2" type="ORF">HCCG_01914</name>
</gene>
<dbReference type="InterPro" id="IPR008886">
    <property type="entry name" value="UPF0227/Esterase_YqiA"/>
</dbReference>
<evidence type="ECO:0000313" key="2">
    <source>
        <dbReference type="EMBL" id="EFR47366.1"/>
    </source>
</evidence>
<evidence type="ECO:0000313" key="1">
    <source>
        <dbReference type="EMBL" id="BAM31524.1"/>
    </source>
</evidence>
<dbReference type="KEGG" id="hcb:HCBAA847_0274"/>
<dbReference type="Gene3D" id="3.40.50.1820">
    <property type="entry name" value="alpha/beta hydrolase"/>
    <property type="match status" value="1"/>
</dbReference>
<name>A0AAI8MKW8_9HELI</name>
<dbReference type="Proteomes" id="UP000005755">
    <property type="component" value="Unassembled WGS sequence"/>
</dbReference>
<evidence type="ECO:0000313" key="3">
    <source>
        <dbReference type="Proteomes" id="UP000005755"/>
    </source>
</evidence>
<reference evidence="3" key="4">
    <citation type="journal article" date="2014" name="Genome Announc.">
        <title>Draft genome sequences of six enterohepatic helicobacter species isolated from humans and one from rhesus macaques.</title>
        <authorList>
            <person name="Shen Z."/>
            <person name="Sheh A."/>
            <person name="Young S.K."/>
            <person name="Abouelliel A."/>
            <person name="Ward D.V."/>
            <person name="Earl A.M."/>
            <person name="Fox J.G."/>
        </authorList>
    </citation>
    <scope>NUCLEOTIDE SEQUENCE [LARGE SCALE GENOMIC DNA]</scope>
    <source>
        <strain evidence="3">CCUG 18818</strain>
    </source>
</reference>
<dbReference type="RefSeq" id="WP_002957253.1">
    <property type="nucleotide sequence ID" value="NC_020555.1"/>
</dbReference>
<reference evidence="2" key="1">
    <citation type="submission" date="2008-08" db="EMBL/GenBank/DDBJ databases">
        <title>Annotation of Helicobacter cinaedi strain CCUG 18818.</title>
        <authorList>
            <consortium name="The Broad Institute Genome Sequencing Platform"/>
            <person name="Fox J.G."/>
            <person name="Shen Z."/>
            <person name="Charoenlap N."/>
            <person name="Schauer D.B."/>
            <person name="Ward D."/>
            <person name="Mehta T."/>
            <person name="Young S."/>
            <person name="Jaffe D."/>
            <person name="Gnerre S."/>
            <person name="Berlin A."/>
            <person name="Heiman D."/>
            <person name="Hepburn T."/>
            <person name="Shea T."/>
            <person name="Sykes S."/>
            <person name="Alvarado L."/>
            <person name="Kodira C."/>
            <person name="Borodovsky M."/>
            <person name="Lander E."/>
            <person name="Galagan J."/>
            <person name="Nusbaum C."/>
            <person name="Birren B."/>
        </authorList>
    </citation>
    <scope>NUCLEOTIDE SEQUENCE</scope>
    <source>
        <strain evidence="2">CCUG 18818</strain>
    </source>
</reference>
<dbReference type="Pfam" id="PF05728">
    <property type="entry name" value="UPF0227"/>
    <property type="match status" value="1"/>
</dbReference>
<evidence type="ECO:0000313" key="4">
    <source>
        <dbReference type="Proteomes" id="UP000006036"/>
    </source>
</evidence>
<dbReference type="SUPFAM" id="SSF53474">
    <property type="entry name" value="alpha/beta-Hydrolases"/>
    <property type="match status" value="1"/>
</dbReference>
<dbReference type="PANTHER" id="PTHR35602">
    <property type="entry name" value="ESTERASE YQIA-RELATED"/>
    <property type="match status" value="1"/>
</dbReference>
<protein>
    <recommendedName>
        <fullName evidence="5">Esterase</fullName>
    </recommendedName>
</protein>
<keyword evidence="3" id="KW-1185">Reference proteome</keyword>
<organism evidence="1 4">
    <name type="scientific">Helicobacter cinaedi CCUG 18818 = ATCC BAA-847</name>
    <dbReference type="NCBI Taxonomy" id="537971"/>
    <lineage>
        <taxon>Bacteria</taxon>
        <taxon>Pseudomonadati</taxon>
        <taxon>Campylobacterota</taxon>
        <taxon>Epsilonproteobacteria</taxon>
        <taxon>Campylobacterales</taxon>
        <taxon>Helicobacteraceae</taxon>
        <taxon>Helicobacter</taxon>
    </lineage>
</organism>
<dbReference type="EMBL" id="AP012492">
    <property type="protein sequence ID" value="BAM31524.1"/>
    <property type="molecule type" value="Genomic_DNA"/>
</dbReference>
<dbReference type="InterPro" id="IPR029058">
    <property type="entry name" value="AB_hydrolase_fold"/>
</dbReference>
<sequence>MQFFYSHGFHSSLHCQAYFRISQGLDITPFQLVYDNGGDFIANLHSLKEQFLSEYKENEPFCFVGNSLGAFYLWQLTLFAPYFEIPSPQAMMLFNPVLTPLAQLEKYINKPQTNTTTQKAFTLTLESWQSYAHALQIPPPKDIKICVCISQNDELINPRISQAYWQNYAEILHSQSGHIIADFNPYKEPFNALLQRFEIK</sequence>
<dbReference type="EMBL" id="DS990393">
    <property type="protein sequence ID" value="EFR47366.1"/>
    <property type="molecule type" value="Genomic_DNA"/>
</dbReference>